<dbReference type="Gene3D" id="3.40.50.410">
    <property type="entry name" value="von Willebrand factor, type A domain"/>
    <property type="match status" value="1"/>
</dbReference>
<proteinExistence type="predicted"/>
<evidence type="ECO:0000313" key="4">
    <source>
        <dbReference type="Proteomes" id="UP000185696"/>
    </source>
</evidence>
<dbReference type="Proteomes" id="UP000185696">
    <property type="component" value="Unassembled WGS sequence"/>
</dbReference>
<dbReference type="PROSITE" id="PS50234">
    <property type="entry name" value="VWFA"/>
    <property type="match status" value="1"/>
</dbReference>
<feature type="region of interest" description="Disordered" evidence="1">
    <location>
        <begin position="210"/>
        <end position="236"/>
    </location>
</feature>
<dbReference type="SMART" id="SM00327">
    <property type="entry name" value="VWA"/>
    <property type="match status" value="1"/>
</dbReference>
<dbReference type="OrthoDB" id="9806395at2"/>
<evidence type="ECO:0000256" key="1">
    <source>
        <dbReference type="SAM" id="MobiDB-lite"/>
    </source>
</evidence>
<protein>
    <recommendedName>
        <fullName evidence="2">VWFA domain-containing protein</fullName>
    </recommendedName>
</protein>
<dbReference type="InterPro" id="IPR036465">
    <property type="entry name" value="vWFA_dom_sf"/>
</dbReference>
<sequence length="236" mass="25335">MDATGAKLLPFYLVVDVSYSMSGKKIASANQILPQVRDALAENPILSDKVRIGLIDFSNDAQVQLPLCDLLDPSLTLPVLSVRGGTSYVAAFDRLRTEIAANIKQLKVDGYRVHRPAVFFLSDGAPTDPDADWQAAFARLVGDPAYPNVIPFGVDEADGAILARVVHPPSGTKQMRMYLMENGQDPAQAINTMAEIMVSSVINSGRSVSQGESGILLPDKDELGSGVTQHAPSDWV</sequence>
<accession>A0A7Z0WK27</accession>
<name>A0A7Z0WK27_9PSEU</name>
<dbReference type="RefSeq" id="WP_075134750.1">
    <property type="nucleotide sequence ID" value="NZ_MSIF01000010.1"/>
</dbReference>
<feature type="compositionally biased region" description="Polar residues" evidence="1">
    <location>
        <begin position="226"/>
        <end position="236"/>
    </location>
</feature>
<keyword evidence="4" id="KW-1185">Reference proteome</keyword>
<feature type="domain" description="VWFA" evidence="2">
    <location>
        <begin position="10"/>
        <end position="201"/>
    </location>
</feature>
<gene>
    <name evidence="3" type="ORF">BLA60_21555</name>
</gene>
<comment type="caution">
    <text evidence="3">The sequence shown here is derived from an EMBL/GenBank/DDBJ whole genome shotgun (WGS) entry which is preliminary data.</text>
</comment>
<evidence type="ECO:0000313" key="3">
    <source>
        <dbReference type="EMBL" id="OLF09160.1"/>
    </source>
</evidence>
<reference evidence="3 4" key="1">
    <citation type="submission" date="2016-12" db="EMBL/GenBank/DDBJ databases">
        <title>The draft genome sequence of Actinophytocola xinjiangensis.</title>
        <authorList>
            <person name="Wang W."/>
            <person name="Yuan L."/>
        </authorList>
    </citation>
    <scope>NUCLEOTIDE SEQUENCE [LARGE SCALE GENOMIC DNA]</scope>
    <source>
        <strain evidence="3 4">CGMCC 4.4663</strain>
    </source>
</reference>
<dbReference type="Pfam" id="PF13519">
    <property type="entry name" value="VWA_2"/>
    <property type="match status" value="1"/>
</dbReference>
<dbReference type="SUPFAM" id="SSF53300">
    <property type="entry name" value="vWA-like"/>
    <property type="match status" value="1"/>
</dbReference>
<organism evidence="3 4">
    <name type="scientific">Actinophytocola xinjiangensis</name>
    <dbReference type="NCBI Taxonomy" id="485602"/>
    <lineage>
        <taxon>Bacteria</taxon>
        <taxon>Bacillati</taxon>
        <taxon>Actinomycetota</taxon>
        <taxon>Actinomycetes</taxon>
        <taxon>Pseudonocardiales</taxon>
        <taxon>Pseudonocardiaceae</taxon>
    </lineage>
</organism>
<dbReference type="InterPro" id="IPR002035">
    <property type="entry name" value="VWF_A"/>
</dbReference>
<dbReference type="EMBL" id="MSIF01000010">
    <property type="protein sequence ID" value="OLF09160.1"/>
    <property type="molecule type" value="Genomic_DNA"/>
</dbReference>
<evidence type="ECO:0000259" key="2">
    <source>
        <dbReference type="PROSITE" id="PS50234"/>
    </source>
</evidence>
<dbReference type="AlphaFoldDB" id="A0A7Z0WK27"/>